<evidence type="ECO:0000256" key="2">
    <source>
        <dbReference type="SAM" id="MobiDB-lite"/>
    </source>
</evidence>
<dbReference type="PROSITE" id="PS50234">
    <property type="entry name" value="VWFA"/>
    <property type="match status" value="1"/>
</dbReference>
<dbReference type="SUPFAM" id="SSF53300">
    <property type="entry name" value="vWA-like"/>
    <property type="match status" value="1"/>
</dbReference>
<keyword evidence="3" id="KW-1133">Transmembrane helix</keyword>
<dbReference type="Pfam" id="PF13519">
    <property type="entry name" value="VWA_2"/>
    <property type="match status" value="1"/>
</dbReference>
<dbReference type="Gene3D" id="3.40.50.410">
    <property type="entry name" value="von Willebrand factor, type A domain"/>
    <property type="match status" value="1"/>
</dbReference>
<dbReference type="EMBL" id="JMIU01000001">
    <property type="protein sequence ID" value="KDN96007.1"/>
    <property type="molecule type" value="Genomic_DNA"/>
</dbReference>
<dbReference type="STRING" id="28885.EI16_06890"/>
<reference evidence="5 6" key="1">
    <citation type="submission" date="2014-04" db="EMBL/GenBank/DDBJ databases">
        <title>Draft genome sequence of Hydrogenovibrio marinus MH-110, a model organism for aerobic H2 metabolism.</title>
        <authorList>
            <person name="Cha H.J."/>
            <person name="Jo B.H."/>
            <person name="Hwang B.H."/>
        </authorList>
    </citation>
    <scope>NUCLEOTIDE SEQUENCE [LARGE SCALE GENOMIC DNA]</scope>
    <source>
        <strain evidence="5 6">MH-110</strain>
    </source>
</reference>
<dbReference type="PANTHER" id="PTHR22550">
    <property type="entry name" value="SPORE GERMINATION PROTEIN"/>
    <property type="match status" value="1"/>
</dbReference>
<feature type="repeat" description="TPR" evidence="1">
    <location>
        <begin position="519"/>
        <end position="552"/>
    </location>
</feature>
<feature type="domain" description="VWFA" evidence="4">
    <location>
        <begin position="161"/>
        <end position="368"/>
    </location>
</feature>
<feature type="compositionally biased region" description="Basic and acidic residues" evidence="2">
    <location>
        <begin position="633"/>
        <end position="651"/>
    </location>
</feature>
<dbReference type="PROSITE" id="PS50005">
    <property type="entry name" value="TPR"/>
    <property type="match status" value="1"/>
</dbReference>
<protein>
    <recommendedName>
        <fullName evidence="4">VWFA domain-containing protein</fullName>
    </recommendedName>
</protein>
<dbReference type="SMART" id="SM00028">
    <property type="entry name" value="TPR"/>
    <property type="match status" value="2"/>
</dbReference>
<feature type="region of interest" description="Disordered" evidence="2">
    <location>
        <begin position="564"/>
        <end position="659"/>
    </location>
</feature>
<accession>A0A066ZR73</accession>
<dbReference type="InterPro" id="IPR036465">
    <property type="entry name" value="vWFA_dom_sf"/>
</dbReference>
<dbReference type="SUPFAM" id="SSF48452">
    <property type="entry name" value="TPR-like"/>
    <property type="match status" value="1"/>
</dbReference>
<dbReference type="AlphaFoldDB" id="A0A066ZR73"/>
<dbReference type="InterPro" id="IPR002035">
    <property type="entry name" value="VWF_A"/>
</dbReference>
<proteinExistence type="predicted"/>
<dbReference type="InterPro" id="IPR050768">
    <property type="entry name" value="UPF0353/GerABKA_families"/>
</dbReference>
<evidence type="ECO:0000313" key="6">
    <source>
        <dbReference type="Proteomes" id="UP000027341"/>
    </source>
</evidence>
<dbReference type="Gene3D" id="1.25.40.10">
    <property type="entry name" value="Tetratricopeptide repeat domain"/>
    <property type="match status" value="1"/>
</dbReference>
<comment type="caution">
    <text evidence="5">The sequence shown here is derived from an EMBL/GenBank/DDBJ whole genome shotgun (WGS) entry which is preliminary data.</text>
</comment>
<dbReference type="SMART" id="SM00327">
    <property type="entry name" value="VWA"/>
    <property type="match status" value="1"/>
</dbReference>
<dbReference type="RefSeq" id="WP_029911281.1">
    <property type="nucleotide sequence ID" value="NZ_AP020335.1"/>
</dbReference>
<dbReference type="InterPro" id="IPR019734">
    <property type="entry name" value="TPR_rpt"/>
</dbReference>
<keyword evidence="3" id="KW-0812">Transmembrane</keyword>
<dbReference type="Proteomes" id="UP000027341">
    <property type="component" value="Unassembled WGS sequence"/>
</dbReference>
<feature type="compositionally biased region" description="Basic residues" evidence="2">
    <location>
        <begin position="564"/>
        <end position="573"/>
    </location>
</feature>
<evidence type="ECO:0000259" key="4">
    <source>
        <dbReference type="PROSITE" id="PS50234"/>
    </source>
</evidence>
<evidence type="ECO:0000256" key="1">
    <source>
        <dbReference type="PROSITE-ProRule" id="PRU00339"/>
    </source>
</evidence>
<gene>
    <name evidence="5" type="ORF">EI16_06890</name>
</gene>
<evidence type="ECO:0000313" key="5">
    <source>
        <dbReference type="EMBL" id="KDN96007.1"/>
    </source>
</evidence>
<evidence type="ECO:0000256" key="3">
    <source>
        <dbReference type="SAM" id="Phobius"/>
    </source>
</evidence>
<keyword evidence="3" id="KW-0472">Membrane</keyword>
<dbReference type="PANTHER" id="PTHR22550:SF14">
    <property type="entry name" value="VWFA DOMAIN-CONTAINING PROTEIN"/>
    <property type="match status" value="1"/>
</dbReference>
<feature type="transmembrane region" description="Helical" evidence="3">
    <location>
        <begin position="124"/>
        <end position="144"/>
    </location>
</feature>
<organism evidence="5 6">
    <name type="scientific">Hydrogenovibrio marinus</name>
    <dbReference type="NCBI Taxonomy" id="28885"/>
    <lineage>
        <taxon>Bacteria</taxon>
        <taxon>Pseudomonadati</taxon>
        <taxon>Pseudomonadota</taxon>
        <taxon>Gammaproteobacteria</taxon>
        <taxon>Thiotrichales</taxon>
        <taxon>Piscirickettsiaceae</taxon>
        <taxon>Hydrogenovibrio</taxon>
    </lineage>
</organism>
<keyword evidence="6" id="KW-1185">Reference proteome</keyword>
<keyword evidence="1" id="KW-0802">TPR repeat</keyword>
<name>A0A066ZR73_HYDMR</name>
<dbReference type="InterPro" id="IPR011990">
    <property type="entry name" value="TPR-like_helical_dom_sf"/>
</dbReference>
<sequence length="710" mass="79019">MQSWLSSIENHLIRFFNEMWTLVWPDGWEWRDAQTLWFVLVPIIWWLVAYVIKKRQTAHYADAELLPWVKADAAALNGMGSSANLADGDGRSTTPQPGRFFSPYPFGRRVLCLWHFIKRGLSKLVSPMAFLSFAWIAMIISLAGPRSAIPAPNESSRAGVDILIGLDVSRSMLVQDMGGNRFIFSRALIESLLNRLEPNDRVGLMVYAGKPHLVTPLAFDRGLFKHYLGLVRPGMLPTRGSQIYPALDFGLKHLKQTAGKAQVLVMLTNGEPVEYQPQTLPEDLAKRSDKTADNDVSGSKVILVGVGKNAASRIPEFTDPTGYLHAFGKLVTSRLEADFLKKLAGQVAGQYLQATDQGAFLEQLLSAVTEQAQKRTIVSSTPIWQDHAWPFELAAFILLVLAFYPVKLGSQVSGSVSVLAVGLLSASLLGLPTPSQAQDDAEASSMNLSASQQVAKQQQAYQAFQSNDFDLSEQLYDGLNQYEGWFGAGDAAYRAADYESAVLYFTQAAVGGRNDKERAQALFNLGNTFFKSNLFPQTIEAYEQALVYLPDYDKAKHNLELAKKMQRQQRKGKQQNDEKGNGSGRGDQSRDAEGSFYGGQKPNNEPGKGVSGDSPEGEKQAKEFVLPDEEDRTDFRLKPSEKLEATDKAEETANAILDQQKRRRTIEKFEQKMQQVQDKQSLLLQHLFEREEGFQAEQEQAHDLPGVKPW</sequence>
<feature type="transmembrane region" description="Helical" evidence="3">
    <location>
        <begin position="35"/>
        <end position="52"/>
    </location>
</feature>